<evidence type="ECO:0000313" key="2">
    <source>
        <dbReference type="EMBL" id="ETJ04126.1"/>
    </source>
</evidence>
<accession>W1VEI6</accession>
<keyword evidence="1" id="KW-1133">Transmembrane helix</keyword>
<keyword evidence="1" id="KW-0472">Membrane</keyword>
<name>W1VEI6_9ACTO</name>
<dbReference type="EMBL" id="AZLV01000741">
    <property type="protein sequence ID" value="ETJ04126.1"/>
    <property type="molecule type" value="Genomic_DNA"/>
</dbReference>
<gene>
    <name evidence="2" type="ORF">Q605_AUC00741G0001</name>
</gene>
<sequence>MTTTSTTTRPSGATPDASMSAWAEIRLVAGRELRTQLLKKSAVISQIIMMVLVVAGIVAYGYFSGGQDEPYRLGVT</sequence>
<evidence type="ECO:0000313" key="3">
    <source>
        <dbReference type="Proteomes" id="UP000018852"/>
    </source>
</evidence>
<organism evidence="2 3">
    <name type="scientific">Actinomyces urogenitalis DORA_12</name>
    <dbReference type="NCBI Taxonomy" id="1403939"/>
    <lineage>
        <taxon>Bacteria</taxon>
        <taxon>Bacillati</taxon>
        <taxon>Actinomycetota</taxon>
        <taxon>Actinomycetes</taxon>
        <taxon>Actinomycetales</taxon>
        <taxon>Actinomycetaceae</taxon>
        <taxon>Actinomyces</taxon>
    </lineage>
</organism>
<evidence type="ECO:0000256" key="1">
    <source>
        <dbReference type="SAM" id="Phobius"/>
    </source>
</evidence>
<dbReference type="AlphaFoldDB" id="W1VEI6"/>
<feature type="non-terminal residue" evidence="2">
    <location>
        <position position="76"/>
    </location>
</feature>
<keyword evidence="1" id="KW-0812">Transmembrane</keyword>
<comment type="caution">
    <text evidence="2">The sequence shown here is derived from an EMBL/GenBank/DDBJ whole genome shotgun (WGS) entry which is preliminary data.</text>
</comment>
<reference evidence="2 3" key="1">
    <citation type="submission" date="2013-12" db="EMBL/GenBank/DDBJ databases">
        <title>A Varibaculum cambriense genome reconstructed from a premature infant gut community with otherwise low bacterial novelty that shifts toward anaerobic metabolism during the third week of life.</title>
        <authorList>
            <person name="Brown C.T."/>
            <person name="Sharon I."/>
            <person name="Thomas B.C."/>
            <person name="Castelle C.J."/>
            <person name="Morowitz M.J."/>
            <person name="Banfield J.F."/>
        </authorList>
    </citation>
    <scope>NUCLEOTIDE SEQUENCE [LARGE SCALE GENOMIC DNA]</scope>
    <source>
        <strain evidence="3">DORA_12</strain>
    </source>
</reference>
<proteinExistence type="predicted"/>
<feature type="transmembrane region" description="Helical" evidence="1">
    <location>
        <begin position="41"/>
        <end position="63"/>
    </location>
</feature>
<protein>
    <submittedName>
        <fullName evidence="2">ABC superfamily ATP binding cassette transporter permease</fullName>
    </submittedName>
</protein>
<dbReference type="Proteomes" id="UP000018852">
    <property type="component" value="Unassembled WGS sequence"/>
</dbReference>